<evidence type="ECO:0000313" key="3">
    <source>
        <dbReference type="Proteomes" id="UP000199063"/>
    </source>
</evidence>
<evidence type="ECO:0000256" key="1">
    <source>
        <dbReference type="SAM" id="MobiDB-lite"/>
    </source>
</evidence>
<sequence length="163" mass="18215">MTTNRLPVPDIDQLPADDHQYATRIAAALPFVVYRASDTDRVKVADVTRVVQGTLRAMGADYRVPDAAIGWYLQLIGTRCDAEPDGSVFVYGLHFTARDDRYGGPQPSRPRRKTNENTRPKRSTDTPRPPRPPRPIQRTVADDIDAKIRAALGPERTDPGRRP</sequence>
<feature type="region of interest" description="Disordered" evidence="1">
    <location>
        <begin position="98"/>
        <end position="163"/>
    </location>
</feature>
<reference evidence="3" key="1">
    <citation type="submission" date="2016-10" db="EMBL/GenBank/DDBJ databases">
        <authorList>
            <person name="Varghese N."/>
            <person name="Submissions S."/>
        </authorList>
    </citation>
    <scope>NUCLEOTIDE SEQUENCE [LARGE SCALE GENOMIC DNA]</scope>
    <source>
        <strain evidence="3">CGMCC 4.7042</strain>
    </source>
</reference>
<dbReference type="RefSeq" id="WP_093657134.1">
    <property type="nucleotide sequence ID" value="NZ_FNHI01000014.1"/>
</dbReference>
<accession>A0A1G9WMB1</accession>
<name>A0A1G9WMB1_9ACTN</name>
<feature type="compositionally biased region" description="Basic and acidic residues" evidence="1">
    <location>
        <begin position="113"/>
        <end position="125"/>
    </location>
</feature>
<gene>
    <name evidence="2" type="ORF">SAMN05444921_11487</name>
</gene>
<dbReference type="STRING" id="1196353.SAMN05444921_11487"/>
<protein>
    <submittedName>
        <fullName evidence="2">Uncharacterized protein</fullName>
    </submittedName>
</protein>
<keyword evidence="3" id="KW-1185">Reference proteome</keyword>
<proteinExistence type="predicted"/>
<dbReference type="GeneID" id="40831502"/>
<dbReference type="EMBL" id="FNHI01000014">
    <property type="protein sequence ID" value="SDM85599.1"/>
    <property type="molecule type" value="Genomic_DNA"/>
</dbReference>
<dbReference type="AlphaFoldDB" id="A0A1G9WMB1"/>
<dbReference type="Proteomes" id="UP000199063">
    <property type="component" value="Unassembled WGS sequence"/>
</dbReference>
<organism evidence="2 3">
    <name type="scientific">Streptomyces wuyuanensis</name>
    <dbReference type="NCBI Taxonomy" id="1196353"/>
    <lineage>
        <taxon>Bacteria</taxon>
        <taxon>Bacillati</taxon>
        <taxon>Actinomycetota</taxon>
        <taxon>Actinomycetes</taxon>
        <taxon>Kitasatosporales</taxon>
        <taxon>Streptomycetaceae</taxon>
        <taxon>Streptomyces</taxon>
    </lineage>
</organism>
<evidence type="ECO:0000313" key="2">
    <source>
        <dbReference type="EMBL" id="SDM85599.1"/>
    </source>
</evidence>